<name>A0A7S2R676_9STRA</name>
<protein>
    <submittedName>
        <fullName evidence="1">Uncharacterized protein</fullName>
    </submittedName>
</protein>
<gene>
    <name evidence="1" type="ORF">EANT1437_LOCUS4409</name>
</gene>
<organism evidence="1">
    <name type="scientific">Eucampia antarctica</name>
    <dbReference type="NCBI Taxonomy" id="49252"/>
    <lineage>
        <taxon>Eukaryota</taxon>
        <taxon>Sar</taxon>
        <taxon>Stramenopiles</taxon>
        <taxon>Ochrophyta</taxon>
        <taxon>Bacillariophyta</taxon>
        <taxon>Mediophyceae</taxon>
        <taxon>Biddulphiophycidae</taxon>
        <taxon>Hemiaulales</taxon>
        <taxon>Hemiaulaceae</taxon>
        <taxon>Eucampia</taxon>
    </lineage>
</organism>
<accession>A0A7S2R676</accession>
<dbReference type="EMBL" id="HBHI01008557">
    <property type="protein sequence ID" value="CAD9661978.1"/>
    <property type="molecule type" value="Transcribed_RNA"/>
</dbReference>
<sequence length="211" mass="23058">MISSSIDNIEVEEMPLLQSLSDEKDESSIASIIPSSVLLFDKESTLNITRDIADGFLIFLSSGSKSAALMKSNCNEKKTKSPKLATTSSHSDCDIGLAFAAITDGNIIDAVFGVQNCGGLKRHKDTSVIAYNRSKSTKNALRDAADSSEALKQLTVETFCHCFETIVTYHNNIDDLNLLTWCYKHQRVYDKAGDDLDVTFKMLSEAVSASI</sequence>
<reference evidence="1" key="1">
    <citation type="submission" date="2021-01" db="EMBL/GenBank/DDBJ databases">
        <authorList>
            <person name="Corre E."/>
            <person name="Pelletier E."/>
            <person name="Niang G."/>
            <person name="Scheremetjew M."/>
            <person name="Finn R."/>
            <person name="Kale V."/>
            <person name="Holt S."/>
            <person name="Cochrane G."/>
            <person name="Meng A."/>
            <person name="Brown T."/>
            <person name="Cohen L."/>
        </authorList>
    </citation>
    <scope>NUCLEOTIDE SEQUENCE</scope>
    <source>
        <strain evidence="1">CCMP1452</strain>
    </source>
</reference>
<evidence type="ECO:0000313" key="1">
    <source>
        <dbReference type="EMBL" id="CAD9661978.1"/>
    </source>
</evidence>
<proteinExistence type="predicted"/>
<dbReference type="AlphaFoldDB" id="A0A7S2R676"/>